<accession>A0AA85ISK9</accession>
<reference evidence="2" key="2">
    <citation type="submission" date="2023-11" db="UniProtKB">
        <authorList>
            <consortium name="WormBaseParasite"/>
        </authorList>
    </citation>
    <scope>IDENTIFICATION</scope>
</reference>
<dbReference type="Proteomes" id="UP000050795">
    <property type="component" value="Unassembled WGS sequence"/>
</dbReference>
<protein>
    <submittedName>
        <fullName evidence="2">Uncharacterized protein</fullName>
    </submittedName>
</protein>
<evidence type="ECO:0000313" key="2">
    <source>
        <dbReference type="WBParaSite" id="TREG1_10520.1"/>
    </source>
</evidence>
<dbReference type="WBParaSite" id="TREG1_10520.1">
    <property type="protein sequence ID" value="TREG1_10520.1"/>
    <property type="gene ID" value="TREG1_10520"/>
</dbReference>
<organism evidence="1 2">
    <name type="scientific">Trichobilharzia regenti</name>
    <name type="common">Nasal bird schistosome</name>
    <dbReference type="NCBI Taxonomy" id="157069"/>
    <lineage>
        <taxon>Eukaryota</taxon>
        <taxon>Metazoa</taxon>
        <taxon>Spiralia</taxon>
        <taxon>Lophotrochozoa</taxon>
        <taxon>Platyhelminthes</taxon>
        <taxon>Trematoda</taxon>
        <taxon>Digenea</taxon>
        <taxon>Strigeidida</taxon>
        <taxon>Schistosomatoidea</taxon>
        <taxon>Schistosomatidae</taxon>
        <taxon>Trichobilharzia</taxon>
    </lineage>
</organism>
<name>A0AA85ISK9_TRIRE</name>
<evidence type="ECO:0000313" key="1">
    <source>
        <dbReference type="Proteomes" id="UP000050795"/>
    </source>
</evidence>
<dbReference type="AlphaFoldDB" id="A0AA85ISK9"/>
<reference evidence="1" key="1">
    <citation type="submission" date="2022-06" db="EMBL/GenBank/DDBJ databases">
        <authorList>
            <person name="Berger JAMES D."/>
            <person name="Berger JAMES D."/>
        </authorList>
    </citation>
    <scope>NUCLEOTIDE SEQUENCE [LARGE SCALE GENOMIC DNA]</scope>
</reference>
<proteinExistence type="predicted"/>
<keyword evidence="1" id="KW-1185">Reference proteome</keyword>
<sequence>MDVFDYCLDNGLIALSKICQCGGVMHIQKYTEAIDGFVYRCIECRRRKSVREGNFLSRSKLPLKKILMICNFWVLKRAVTATAYETENSGVSNAMVQLPQRCFLLENEHPDSSSRRSRQHSPY</sequence>